<gene>
    <name evidence="2" type="ORF">IA57_02070</name>
</gene>
<comment type="caution">
    <text evidence="2">The sequence shown here is derived from an EMBL/GenBank/DDBJ whole genome shotgun (WGS) entry which is preliminary data.</text>
</comment>
<protein>
    <recommendedName>
        <fullName evidence="4">DUF4168 domain-containing protein</fullName>
    </recommendedName>
</protein>
<feature type="chain" id="PRO_5001782942" description="DUF4168 domain-containing protein" evidence="1">
    <location>
        <begin position="24"/>
        <end position="117"/>
    </location>
</feature>
<organism evidence="2 3">
    <name type="scientific">Mangrovimonas yunxiaonensis</name>
    <dbReference type="NCBI Taxonomy" id="1197477"/>
    <lineage>
        <taxon>Bacteria</taxon>
        <taxon>Pseudomonadati</taxon>
        <taxon>Bacteroidota</taxon>
        <taxon>Flavobacteriia</taxon>
        <taxon>Flavobacteriales</taxon>
        <taxon>Flavobacteriaceae</taxon>
        <taxon>Mangrovimonas</taxon>
    </lineage>
</organism>
<dbReference type="RefSeq" id="WP_036118582.1">
    <property type="nucleotide sequence ID" value="NZ_BMET01000002.1"/>
</dbReference>
<proteinExistence type="predicted"/>
<reference evidence="2 3" key="1">
    <citation type="journal article" date="2014" name="Genome Announc.">
        <title>Draft Genome Sequence of the Algicidal Bacterium Mangrovimonas yunxiaonensis Strain LY01.</title>
        <authorList>
            <person name="Li Y."/>
            <person name="Zhu H."/>
            <person name="Li C."/>
            <person name="Zhang H."/>
            <person name="Chen Z."/>
            <person name="Zheng W."/>
            <person name="Xu H."/>
            <person name="Zheng T."/>
        </authorList>
    </citation>
    <scope>NUCLEOTIDE SEQUENCE [LARGE SCALE GENOMIC DNA]</scope>
    <source>
        <strain evidence="2 3">LY01</strain>
    </source>
</reference>
<name>A0A084TP05_9FLAO</name>
<dbReference type="EMBL" id="JPFK01000002">
    <property type="protein sequence ID" value="KFB02441.1"/>
    <property type="molecule type" value="Genomic_DNA"/>
</dbReference>
<keyword evidence="3" id="KW-1185">Reference proteome</keyword>
<evidence type="ECO:0000256" key="1">
    <source>
        <dbReference type="SAM" id="SignalP"/>
    </source>
</evidence>
<keyword evidence="1" id="KW-0732">Signal</keyword>
<dbReference type="STRING" id="1197477.IA57_02070"/>
<dbReference type="AlphaFoldDB" id="A0A084TP05"/>
<reference evidence="3" key="2">
    <citation type="submission" date="2014-07" db="EMBL/GenBank/DDBJ databases">
        <title>Genome sequence of Mangrovimonas yunxiaonensis.</title>
        <authorList>
            <person name="Li Y."/>
            <person name="Zheng T."/>
        </authorList>
    </citation>
    <scope>NUCLEOTIDE SEQUENCE [LARGE SCALE GENOMIC DNA]</scope>
    <source>
        <strain evidence="3">LY01</strain>
    </source>
</reference>
<evidence type="ECO:0000313" key="3">
    <source>
        <dbReference type="Proteomes" id="UP000028521"/>
    </source>
</evidence>
<sequence>MKKYVSFLSFVALLFLSTSTMVAQEKKANINDVEKYAKHQVNELNEVVSLDSKQTDLAFEIFTEVAKNTQEVDNAKFETEKHREVRLDAIKEYKDSKLKSILNEDQYKRFKMSALSK</sequence>
<accession>A0A084TP05</accession>
<evidence type="ECO:0008006" key="4">
    <source>
        <dbReference type="Google" id="ProtNLM"/>
    </source>
</evidence>
<evidence type="ECO:0000313" key="2">
    <source>
        <dbReference type="EMBL" id="KFB02441.1"/>
    </source>
</evidence>
<feature type="signal peptide" evidence="1">
    <location>
        <begin position="1"/>
        <end position="23"/>
    </location>
</feature>
<dbReference type="Proteomes" id="UP000028521">
    <property type="component" value="Unassembled WGS sequence"/>
</dbReference>